<dbReference type="Gene3D" id="6.10.140.170">
    <property type="match status" value="1"/>
</dbReference>
<feature type="region of interest" description="Disordered" evidence="12">
    <location>
        <begin position="26"/>
        <end position="159"/>
    </location>
</feature>
<dbReference type="PANTHER" id="PTHR13067:SF2">
    <property type="entry name" value="CASPASE-ACTIVATED DNASE"/>
    <property type="match status" value="1"/>
</dbReference>
<name>A0A8D2M8D9_ZONAL</name>
<evidence type="ECO:0000313" key="15">
    <source>
        <dbReference type="Proteomes" id="UP000694413"/>
    </source>
</evidence>
<keyword evidence="7" id="KW-0539">Nucleus</keyword>
<proteinExistence type="predicted"/>
<evidence type="ECO:0000256" key="12">
    <source>
        <dbReference type="SAM" id="MobiDB-lite"/>
    </source>
</evidence>
<keyword evidence="5" id="KW-0540">Nuclease</keyword>
<dbReference type="InterPro" id="IPR039729">
    <property type="entry name" value="DFF40"/>
</dbReference>
<dbReference type="InterPro" id="IPR015311">
    <property type="entry name" value="DFF40_C"/>
</dbReference>
<sequence length="493" mass="55503">MLWVLEPDEQKAKHKVNFVFLGKPHTHCRGHKHREHRCPHRHRPRPFLPPPAPTPQAAQARRGHGRTAPGAQPGRAADKARGNLAGPGRDPRGGGRAGSRGSTGPGPTWLSAAPSPLSWQRGPAAQARPPRRPRGACAGRHRPRTPIPAPGGERHRPGPAMAEPLRPFRLRGCGSPQKFGVAAGSLRGLLRKGCRLLQLPLAGSRLCLYEDGTELTESYFRALPAQTELVLLGPGQSWRGCASDIERLLAAFCSQQGAVVEAARRLLTDERAPHRQKLLADLIHNLSENILAEDKEEDKKWFEGLESRFKNKSSYLRHSCESRMRGYMREVTGFISNVHPAARDAYRGIIDLMAEKLKSVKYNGCYFDRREKEEAARLCTAEGWFSCQGPFDRDDCPCKHSINPYSNRESRILFSTWNLDHIIEKKRAVVPELAEAVKTRDGREVNWEYFYQLLFTLDNLKLVHIACHKKTNHNLSCDKSRIYRKRKQTQEIS</sequence>
<reference evidence="14" key="2">
    <citation type="submission" date="2025-09" db="UniProtKB">
        <authorList>
            <consortium name="Ensembl"/>
        </authorList>
    </citation>
    <scope>IDENTIFICATION</scope>
</reference>
<dbReference type="Proteomes" id="UP000694413">
    <property type="component" value="Unassembled WGS sequence"/>
</dbReference>
<organism evidence="14 15">
    <name type="scientific">Zonotrichia albicollis</name>
    <name type="common">White-throated sparrow</name>
    <name type="synonym">Fringilla albicollis</name>
    <dbReference type="NCBI Taxonomy" id="44394"/>
    <lineage>
        <taxon>Eukaryota</taxon>
        <taxon>Metazoa</taxon>
        <taxon>Chordata</taxon>
        <taxon>Craniata</taxon>
        <taxon>Vertebrata</taxon>
        <taxon>Euteleostomi</taxon>
        <taxon>Archelosauria</taxon>
        <taxon>Archosauria</taxon>
        <taxon>Dinosauria</taxon>
        <taxon>Saurischia</taxon>
        <taxon>Theropoda</taxon>
        <taxon>Coelurosauria</taxon>
        <taxon>Aves</taxon>
        <taxon>Neognathae</taxon>
        <taxon>Neoaves</taxon>
        <taxon>Telluraves</taxon>
        <taxon>Australaves</taxon>
        <taxon>Passeriformes</taxon>
        <taxon>Passerellidae</taxon>
        <taxon>Zonotrichia</taxon>
    </lineage>
</organism>
<evidence type="ECO:0000256" key="1">
    <source>
        <dbReference type="ARBA" id="ARBA00004123"/>
    </source>
</evidence>
<feature type="compositionally biased region" description="Gly residues" evidence="12">
    <location>
        <begin position="94"/>
        <end position="104"/>
    </location>
</feature>
<dbReference type="GO" id="GO:0005634">
    <property type="term" value="C:nucleus"/>
    <property type="evidence" value="ECO:0007669"/>
    <property type="project" value="UniProtKB-SubCell"/>
</dbReference>
<evidence type="ECO:0000256" key="8">
    <source>
        <dbReference type="ARBA" id="ARBA00053660"/>
    </source>
</evidence>
<dbReference type="Pfam" id="PF09230">
    <property type="entry name" value="DFF40"/>
    <property type="match status" value="1"/>
</dbReference>
<dbReference type="SMART" id="SM00266">
    <property type="entry name" value="CAD"/>
    <property type="match status" value="1"/>
</dbReference>
<evidence type="ECO:0000313" key="14">
    <source>
        <dbReference type="Ensembl" id="ENSZALP00000002878.1"/>
    </source>
</evidence>
<keyword evidence="4 11" id="KW-0053">Apoptosis</keyword>
<dbReference type="InterPro" id="IPR044925">
    <property type="entry name" value="His-Me_finger_sf"/>
</dbReference>
<evidence type="ECO:0000256" key="5">
    <source>
        <dbReference type="ARBA" id="ARBA00022722"/>
    </source>
</evidence>
<dbReference type="SUPFAM" id="SSF54277">
    <property type="entry name" value="CAD &amp; PB1 domains"/>
    <property type="match status" value="1"/>
</dbReference>
<evidence type="ECO:0000259" key="13">
    <source>
        <dbReference type="PROSITE" id="PS51135"/>
    </source>
</evidence>
<dbReference type="GO" id="GO:0016787">
    <property type="term" value="F:hydrolase activity"/>
    <property type="evidence" value="ECO:0007669"/>
    <property type="project" value="UniProtKB-KW"/>
</dbReference>
<dbReference type="Pfam" id="PF02017">
    <property type="entry name" value="CIDE-N"/>
    <property type="match status" value="1"/>
</dbReference>
<evidence type="ECO:0000256" key="11">
    <source>
        <dbReference type="PROSITE-ProRule" id="PRU00447"/>
    </source>
</evidence>
<keyword evidence="6" id="KW-0378">Hydrolase</keyword>
<accession>A0A8D2M8D9</accession>
<reference evidence="14" key="1">
    <citation type="submission" date="2025-08" db="UniProtKB">
        <authorList>
            <consortium name="Ensembl"/>
        </authorList>
    </citation>
    <scope>IDENTIFICATION</scope>
</reference>
<evidence type="ECO:0000256" key="10">
    <source>
        <dbReference type="ARBA" id="ARBA00069517"/>
    </source>
</evidence>
<dbReference type="SUPFAM" id="SSF54060">
    <property type="entry name" value="His-Me finger endonucleases"/>
    <property type="match status" value="1"/>
</dbReference>
<evidence type="ECO:0000256" key="4">
    <source>
        <dbReference type="ARBA" id="ARBA00022703"/>
    </source>
</evidence>
<keyword evidence="3" id="KW-0963">Cytoplasm</keyword>
<evidence type="ECO:0000256" key="3">
    <source>
        <dbReference type="ARBA" id="ARBA00022490"/>
    </source>
</evidence>
<dbReference type="PANTHER" id="PTHR13067">
    <property type="entry name" value="CASPASE-ACTIVATED DNASE"/>
    <property type="match status" value="1"/>
</dbReference>
<dbReference type="Ensembl" id="ENSZALT00000004707.1">
    <property type="protein sequence ID" value="ENSZALP00000002878.1"/>
    <property type="gene ID" value="ENSZALG00000002979.1"/>
</dbReference>
<comment type="subcellular location">
    <subcellularLocation>
        <location evidence="2">Cytoplasm</location>
    </subcellularLocation>
    <subcellularLocation>
        <location evidence="1">Nucleus</location>
    </subcellularLocation>
</comment>
<comment type="function">
    <text evidence="8">Nuclease that induces DNA fragmentation and chromatin condensation during apoptosis. Degrades naked DNA and induces apoptotic morphology.</text>
</comment>
<evidence type="ECO:0000256" key="7">
    <source>
        <dbReference type="ARBA" id="ARBA00023242"/>
    </source>
</evidence>
<evidence type="ECO:0000256" key="6">
    <source>
        <dbReference type="ARBA" id="ARBA00022801"/>
    </source>
</evidence>
<protein>
    <recommendedName>
        <fullName evidence="10">DNA fragmentation factor subunit beta</fullName>
    </recommendedName>
</protein>
<keyword evidence="15" id="KW-1185">Reference proteome</keyword>
<dbReference type="GO" id="GO:0006309">
    <property type="term" value="P:apoptotic DNA fragmentation"/>
    <property type="evidence" value="ECO:0007669"/>
    <property type="project" value="InterPro"/>
</dbReference>
<gene>
    <name evidence="14" type="primary">DFFB</name>
</gene>
<dbReference type="AlphaFoldDB" id="A0A8D2M8D9"/>
<evidence type="ECO:0000256" key="9">
    <source>
        <dbReference type="ARBA" id="ARBA00064007"/>
    </source>
</evidence>
<dbReference type="InterPro" id="IPR003508">
    <property type="entry name" value="CIDE-N_dom"/>
</dbReference>
<feature type="compositionally biased region" description="Basic residues" evidence="12">
    <location>
        <begin position="129"/>
        <end position="144"/>
    </location>
</feature>
<evidence type="ECO:0000256" key="2">
    <source>
        <dbReference type="ARBA" id="ARBA00004496"/>
    </source>
</evidence>
<dbReference type="PROSITE" id="PS51135">
    <property type="entry name" value="CIDE_N"/>
    <property type="match status" value="1"/>
</dbReference>
<dbReference type="GO" id="GO:0004520">
    <property type="term" value="F:DNA endonuclease activity"/>
    <property type="evidence" value="ECO:0007669"/>
    <property type="project" value="InterPro"/>
</dbReference>
<dbReference type="Gene3D" id="3.10.20.10">
    <property type="match status" value="1"/>
</dbReference>
<comment type="subunit">
    <text evidence="9">Heterodimer of DFFA and DFFB. Interacts with H1-1.</text>
</comment>
<dbReference type="FunFam" id="3.10.20.10:FF:000006">
    <property type="entry name" value="DNA fragmentation factor subunit beta"/>
    <property type="match status" value="1"/>
</dbReference>
<dbReference type="GO" id="GO:0005737">
    <property type="term" value="C:cytoplasm"/>
    <property type="evidence" value="ECO:0007669"/>
    <property type="project" value="UniProtKB-SubCell"/>
</dbReference>
<feature type="domain" description="CIDE-N" evidence="13">
    <location>
        <begin position="164"/>
        <end position="240"/>
    </location>
</feature>
<feature type="compositionally biased region" description="Basic residues" evidence="12">
    <location>
        <begin position="26"/>
        <end position="45"/>
    </location>
</feature>